<keyword evidence="10 13" id="KW-0503">Monooxygenase</keyword>
<sequence length="497" mass="56004">MGAFLLYTVAFIAACAAVLLSRRRRGEFPPGPAPLPIVGNVFQIRGDPHKSFAELAKTYGPLMTLRLGTQLAVVISSPEIAMEVLKKHSQAFSNRSIPDAAKNHGHEKVSWNVMPADSVGWKRIRKLGREKLFSHQALQQTEGQRQERLRKLAEHVGRFSERGQVMNVGEATFTTMVDLVFSTLFSIDLTDYGAADSIANKEFREHINSFTRYAGVPNVSDFFPVLAPLDMQGIRRKIGYHLGSLLDFVEDMIQKRICERKESDYQSKNDFLETLLDIWEGTENDLTIKEIRHFCVDILIAGADTSAATTEWAMVELLLHSDKMAKLKAELKSVLGDKSIMEGSDISKLPYLQATINEVFRLHPVAPLLGPREAGEDTRVNDYTIPKNAKVIVNFWAITRDPSIWKNPESFEPERFLGKNINFEGQHFELIPFGSGRRICPGMPLASRMLFCMVATLCHNFNWELEGGVESKLRQREDVFGLALQKKFPLKAKPIKV</sequence>
<comment type="caution">
    <text evidence="14">The sequence shown here is derived from an EMBL/GenBank/DDBJ whole genome shotgun (WGS) entry which is preliminary data.</text>
</comment>
<name>A0ABD1G7H7_SALDI</name>
<reference evidence="14 15" key="1">
    <citation type="submission" date="2024-06" db="EMBL/GenBank/DDBJ databases">
        <title>A chromosome level genome sequence of Diviner's sage (Salvia divinorum).</title>
        <authorList>
            <person name="Ford S.A."/>
            <person name="Ro D.-K."/>
            <person name="Ness R.W."/>
            <person name="Phillips M.A."/>
        </authorList>
    </citation>
    <scope>NUCLEOTIDE SEQUENCE [LARGE SCALE GENOMIC DNA]</scope>
    <source>
        <strain evidence="14">SAF-2024a</strain>
        <tissue evidence="14">Leaf</tissue>
    </source>
</reference>
<evidence type="ECO:0000313" key="15">
    <source>
        <dbReference type="Proteomes" id="UP001567538"/>
    </source>
</evidence>
<evidence type="ECO:0000256" key="2">
    <source>
        <dbReference type="ARBA" id="ARBA00004167"/>
    </source>
</evidence>
<dbReference type="InterPro" id="IPR017972">
    <property type="entry name" value="Cyt_P450_CS"/>
</dbReference>
<evidence type="ECO:0000256" key="13">
    <source>
        <dbReference type="RuleBase" id="RU000461"/>
    </source>
</evidence>
<gene>
    <name evidence="14" type="ORF">AAHA92_24478</name>
</gene>
<dbReference type="PANTHER" id="PTHR47950:SF4">
    <property type="entry name" value="GERANIOL 8-HYDROXYLASE-LIKE"/>
    <property type="match status" value="1"/>
</dbReference>
<evidence type="ECO:0000256" key="8">
    <source>
        <dbReference type="ARBA" id="ARBA00023002"/>
    </source>
</evidence>
<evidence type="ECO:0000313" key="14">
    <source>
        <dbReference type="EMBL" id="KAL1540066.1"/>
    </source>
</evidence>
<dbReference type="GO" id="GO:0046872">
    <property type="term" value="F:metal ion binding"/>
    <property type="evidence" value="ECO:0007669"/>
    <property type="project" value="UniProtKB-KW"/>
</dbReference>
<evidence type="ECO:0000256" key="7">
    <source>
        <dbReference type="ARBA" id="ARBA00022989"/>
    </source>
</evidence>
<dbReference type="PANTHER" id="PTHR47950">
    <property type="entry name" value="CYTOCHROME P450, FAMILY 76, SUBFAMILY C, POLYPEPTIDE 5-RELATED"/>
    <property type="match status" value="1"/>
</dbReference>
<keyword evidence="9 12" id="KW-0408">Iron</keyword>
<dbReference type="EMBL" id="JBEAFC010000009">
    <property type="protein sequence ID" value="KAL1540066.1"/>
    <property type="molecule type" value="Genomic_DNA"/>
</dbReference>
<keyword evidence="4 12" id="KW-0349">Heme</keyword>
<organism evidence="14 15">
    <name type="scientific">Salvia divinorum</name>
    <name type="common">Maria pastora</name>
    <name type="synonym">Diviner's sage</name>
    <dbReference type="NCBI Taxonomy" id="28513"/>
    <lineage>
        <taxon>Eukaryota</taxon>
        <taxon>Viridiplantae</taxon>
        <taxon>Streptophyta</taxon>
        <taxon>Embryophyta</taxon>
        <taxon>Tracheophyta</taxon>
        <taxon>Spermatophyta</taxon>
        <taxon>Magnoliopsida</taxon>
        <taxon>eudicotyledons</taxon>
        <taxon>Gunneridae</taxon>
        <taxon>Pentapetalae</taxon>
        <taxon>asterids</taxon>
        <taxon>lamiids</taxon>
        <taxon>Lamiales</taxon>
        <taxon>Lamiaceae</taxon>
        <taxon>Nepetoideae</taxon>
        <taxon>Mentheae</taxon>
        <taxon>Salviinae</taxon>
        <taxon>Salvia</taxon>
        <taxon>Salvia subgen. Calosphace</taxon>
    </lineage>
</organism>
<dbReference type="SUPFAM" id="SSF48264">
    <property type="entry name" value="Cytochrome P450"/>
    <property type="match status" value="1"/>
</dbReference>
<evidence type="ECO:0000256" key="10">
    <source>
        <dbReference type="ARBA" id="ARBA00023033"/>
    </source>
</evidence>
<dbReference type="GO" id="GO:0016114">
    <property type="term" value="P:terpenoid biosynthetic process"/>
    <property type="evidence" value="ECO:0007669"/>
    <property type="project" value="UniProtKB-ARBA"/>
</dbReference>
<dbReference type="InterPro" id="IPR036396">
    <property type="entry name" value="Cyt_P450_sf"/>
</dbReference>
<evidence type="ECO:0000256" key="1">
    <source>
        <dbReference type="ARBA" id="ARBA00001971"/>
    </source>
</evidence>
<dbReference type="PRINTS" id="PR00463">
    <property type="entry name" value="EP450I"/>
</dbReference>
<evidence type="ECO:0000256" key="5">
    <source>
        <dbReference type="ARBA" id="ARBA00022692"/>
    </source>
</evidence>
<keyword evidence="11" id="KW-0472">Membrane</keyword>
<keyword evidence="15" id="KW-1185">Reference proteome</keyword>
<keyword evidence="6 12" id="KW-0479">Metal-binding</keyword>
<evidence type="ECO:0000256" key="9">
    <source>
        <dbReference type="ARBA" id="ARBA00023004"/>
    </source>
</evidence>
<evidence type="ECO:0000256" key="11">
    <source>
        <dbReference type="ARBA" id="ARBA00023136"/>
    </source>
</evidence>
<dbReference type="PRINTS" id="PR00385">
    <property type="entry name" value="P450"/>
</dbReference>
<keyword evidence="8 13" id="KW-0560">Oxidoreductase</keyword>
<protein>
    <submittedName>
        <fullName evidence="14">Unspecific monooxygenase</fullName>
        <ecNumber evidence="14">1.14.14.1</ecNumber>
    </submittedName>
</protein>
<dbReference type="PROSITE" id="PS00086">
    <property type="entry name" value="CYTOCHROME_P450"/>
    <property type="match status" value="1"/>
</dbReference>
<evidence type="ECO:0000256" key="6">
    <source>
        <dbReference type="ARBA" id="ARBA00022723"/>
    </source>
</evidence>
<dbReference type="Pfam" id="PF00067">
    <property type="entry name" value="p450"/>
    <property type="match status" value="1"/>
</dbReference>
<evidence type="ECO:0000256" key="3">
    <source>
        <dbReference type="ARBA" id="ARBA00010617"/>
    </source>
</evidence>
<dbReference type="FunFam" id="1.10.630.10:FF:000007">
    <property type="entry name" value="Cytochrome P450 76C4"/>
    <property type="match status" value="1"/>
</dbReference>
<dbReference type="Gene3D" id="1.10.630.10">
    <property type="entry name" value="Cytochrome P450"/>
    <property type="match status" value="1"/>
</dbReference>
<dbReference type="CDD" id="cd11073">
    <property type="entry name" value="CYP76-like"/>
    <property type="match status" value="1"/>
</dbReference>
<feature type="binding site" description="axial binding residue" evidence="12">
    <location>
        <position position="440"/>
    </location>
    <ligand>
        <name>heme</name>
        <dbReference type="ChEBI" id="CHEBI:30413"/>
    </ligand>
    <ligandPart>
        <name>Fe</name>
        <dbReference type="ChEBI" id="CHEBI:18248"/>
    </ligandPart>
</feature>
<dbReference type="GO" id="GO:0016020">
    <property type="term" value="C:membrane"/>
    <property type="evidence" value="ECO:0007669"/>
    <property type="project" value="UniProtKB-SubCell"/>
</dbReference>
<comment type="similarity">
    <text evidence="3 13">Belongs to the cytochrome P450 family.</text>
</comment>
<comment type="subcellular location">
    <subcellularLocation>
        <location evidence="2">Membrane</location>
        <topology evidence="2">Single-pass membrane protein</topology>
    </subcellularLocation>
</comment>
<keyword evidence="7" id="KW-1133">Transmembrane helix</keyword>
<dbReference type="Proteomes" id="UP001567538">
    <property type="component" value="Unassembled WGS sequence"/>
</dbReference>
<keyword evidence="5" id="KW-0812">Transmembrane</keyword>
<evidence type="ECO:0000256" key="4">
    <source>
        <dbReference type="ARBA" id="ARBA00022617"/>
    </source>
</evidence>
<dbReference type="EC" id="1.14.14.1" evidence="14"/>
<dbReference type="InterPro" id="IPR002401">
    <property type="entry name" value="Cyt_P450_E_grp-I"/>
</dbReference>
<dbReference type="AlphaFoldDB" id="A0ABD1G7H7"/>
<dbReference type="GO" id="GO:0016712">
    <property type="term" value="F:oxidoreductase activity, acting on paired donors, with incorporation or reduction of molecular oxygen, reduced flavin or flavoprotein as one donor, and incorporation of one atom of oxygen"/>
    <property type="evidence" value="ECO:0007669"/>
    <property type="project" value="UniProtKB-EC"/>
</dbReference>
<comment type="cofactor">
    <cofactor evidence="1 12">
        <name>heme</name>
        <dbReference type="ChEBI" id="CHEBI:30413"/>
    </cofactor>
</comment>
<proteinExistence type="inferred from homology"/>
<dbReference type="InterPro" id="IPR001128">
    <property type="entry name" value="Cyt_P450"/>
</dbReference>
<evidence type="ECO:0000256" key="12">
    <source>
        <dbReference type="PIRSR" id="PIRSR602401-1"/>
    </source>
</evidence>
<accession>A0ABD1G7H7</accession>